<dbReference type="AlphaFoldDB" id="A0A9D1W6P5"/>
<dbReference type="InterPro" id="IPR023227">
    <property type="entry name" value="SAM_OH_AdoTrfase_C_sf"/>
</dbReference>
<proteinExistence type="inferred from homology"/>
<comment type="caution">
    <text evidence="5">The sequence shown here is derived from an EMBL/GenBank/DDBJ whole genome shotgun (WGS) entry which is preliminary data.</text>
</comment>
<dbReference type="EMBL" id="DXEZ01000035">
    <property type="protein sequence ID" value="HIX53624.1"/>
    <property type="molecule type" value="Genomic_DNA"/>
</dbReference>
<name>A0A9D1W6P5_9SPHI</name>
<gene>
    <name evidence="5" type="ORF">H9853_01255</name>
</gene>
<dbReference type="PANTHER" id="PTHR35092">
    <property type="entry name" value="CHLORINASE MJ1651"/>
    <property type="match status" value="1"/>
</dbReference>
<evidence type="ECO:0000256" key="2">
    <source>
        <dbReference type="ARBA" id="ARBA00024035"/>
    </source>
</evidence>
<dbReference type="Gene3D" id="2.40.30.90">
    <property type="entry name" value="Bacterial fluorinating enzyme like"/>
    <property type="match status" value="1"/>
</dbReference>
<organism evidence="5 6">
    <name type="scientific">Candidatus Sphingobacterium stercoripullorum</name>
    <dbReference type="NCBI Taxonomy" id="2838759"/>
    <lineage>
        <taxon>Bacteria</taxon>
        <taxon>Pseudomonadati</taxon>
        <taxon>Bacteroidota</taxon>
        <taxon>Sphingobacteriia</taxon>
        <taxon>Sphingobacteriales</taxon>
        <taxon>Sphingobacteriaceae</taxon>
        <taxon>Sphingobacterium</taxon>
    </lineage>
</organism>
<keyword evidence="1" id="KW-0949">S-adenosyl-L-methionine</keyword>
<dbReference type="SUPFAM" id="SSF101852">
    <property type="entry name" value="Bacterial fluorinating enzyme, C-terminal domain"/>
    <property type="match status" value="1"/>
</dbReference>
<dbReference type="InterPro" id="IPR023228">
    <property type="entry name" value="SAM_OH_AdoTrfase_N_sf"/>
</dbReference>
<dbReference type="InterPro" id="IPR002747">
    <property type="entry name" value="SAM_OH_AdoTrfase"/>
</dbReference>
<evidence type="ECO:0000259" key="4">
    <source>
        <dbReference type="Pfam" id="PF20257"/>
    </source>
</evidence>
<evidence type="ECO:0000313" key="6">
    <source>
        <dbReference type="Proteomes" id="UP000824156"/>
    </source>
</evidence>
<accession>A0A9D1W6P5</accession>
<evidence type="ECO:0000256" key="1">
    <source>
        <dbReference type="ARBA" id="ARBA00022691"/>
    </source>
</evidence>
<reference evidence="5" key="1">
    <citation type="journal article" date="2021" name="PeerJ">
        <title>Extensive microbial diversity within the chicken gut microbiome revealed by metagenomics and culture.</title>
        <authorList>
            <person name="Gilroy R."/>
            <person name="Ravi A."/>
            <person name="Getino M."/>
            <person name="Pursley I."/>
            <person name="Horton D.L."/>
            <person name="Alikhan N.F."/>
            <person name="Baker D."/>
            <person name="Gharbi K."/>
            <person name="Hall N."/>
            <person name="Watson M."/>
            <person name="Adriaenssens E.M."/>
            <person name="Foster-Nyarko E."/>
            <person name="Jarju S."/>
            <person name="Secka A."/>
            <person name="Antonio M."/>
            <person name="Oren A."/>
            <person name="Chaudhuri R.R."/>
            <person name="La Ragione R."/>
            <person name="Hildebrand F."/>
            <person name="Pallen M.J."/>
        </authorList>
    </citation>
    <scope>NUCLEOTIDE SEQUENCE</scope>
    <source>
        <strain evidence="5">1719</strain>
    </source>
</reference>
<dbReference type="Gene3D" id="3.40.50.10790">
    <property type="entry name" value="S-adenosyl-l-methionine hydroxide adenosyltransferase, N-terminal"/>
    <property type="match status" value="1"/>
</dbReference>
<evidence type="ECO:0000313" key="5">
    <source>
        <dbReference type="EMBL" id="HIX53624.1"/>
    </source>
</evidence>
<comment type="similarity">
    <text evidence="2">Belongs to the SAM hydrolase / SAM-dependent halogenase family.</text>
</comment>
<dbReference type="Pfam" id="PF20257">
    <property type="entry name" value="SAM_HAT_C"/>
    <property type="match status" value="1"/>
</dbReference>
<dbReference type="PIRSF" id="PIRSF006779">
    <property type="entry name" value="UCP006779"/>
    <property type="match status" value="1"/>
</dbReference>
<sequence length="261" mass="29491">MGVITLTTDLGHSDFYQAALKGSIISLYPEVRLVDITHEIPSFDMQRAAFVLKNVYTFFPKGTVHLIGIDTVFKEDNRYVAMKFNGHYFVGADNGIFSIILADKEATEIVELNLMQDLKFLHFPLVDILTKAACHIAKGGKLLEIGEKIEETVDRRTIQPSVSEDSIHGRVVYIDSFGNVISNISKELFNKVQKGRKFTLWFKRKESISKLSWHYSEVIEGEKLCLFGISDYLEIAINKGSASKLLGLKHGEVIRIDFLDN</sequence>
<dbReference type="InterPro" id="IPR046469">
    <property type="entry name" value="SAM_HAT_N"/>
</dbReference>
<dbReference type="PANTHER" id="PTHR35092:SF1">
    <property type="entry name" value="CHLORINASE MJ1651"/>
    <property type="match status" value="1"/>
</dbReference>
<evidence type="ECO:0000259" key="3">
    <source>
        <dbReference type="Pfam" id="PF01887"/>
    </source>
</evidence>
<feature type="domain" description="S-adenosyl-l-methionine hydroxide adenosyltransferase C-terminal" evidence="4">
    <location>
        <begin position="169"/>
        <end position="254"/>
    </location>
</feature>
<dbReference type="Proteomes" id="UP000824156">
    <property type="component" value="Unassembled WGS sequence"/>
</dbReference>
<dbReference type="InterPro" id="IPR046470">
    <property type="entry name" value="SAM_HAT_C"/>
</dbReference>
<reference evidence="5" key="2">
    <citation type="submission" date="2021-04" db="EMBL/GenBank/DDBJ databases">
        <authorList>
            <person name="Gilroy R."/>
        </authorList>
    </citation>
    <scope>NUCLEOTIDE SEQUENCE</scope>
    <source>
        <strain evidence="5">1719</strain>
    </source>
</reference>
<protein>
    <submittedName>
        <fullName evidence="5">SAM-dependent chlorinase/fluorinase</fullName>
    </submittedName>
</protein>
<dbReference type="Pfam" id="PF01887">
    <property type="entry name" value="SAM_HAT_N"/>
    <property type="match status" value="1"/>
</dbReference>
<feature type="domain" description="S-adenosyl-l-methionine hydroxide adenosyltransferase N-terminal" evidence="3">
    <location>
        <begin position="4"/>
        <end position="146"/>
    </location>
</feature>
<dbReference type="SUPFAM" id="SSF102522">
    <property type="entry name" value="Bacterial fluorinating enzyme, N-terminal domain"/>
    <property type="match status" value="1"/>
</dbReference>